<evidence type="ECO:0000256" key="1">
    <source>
        <dbReference type="PROSITE-ProRule" id="PRU00284"/>
    </source>
</evidence>
<name>A0A8J2UQ02_9BURK</name>
<dbReference type="Proteomes" id="UP000620266">
    <property type="component" value="Unassembled WGS sequence"/>
</dbReference>
<evidence type="ECO:0000313" key="4">
    <source>
        <dbReference type="Proteomes" id="UP000620266"/>
    </source>
</evidence>
<dbReference type="Gene3D" id="1.10.287.950">
    <property type="entry name" value="Methyl-accepting chemotaxis protein"/>
    <property type="match status" value="1"/>
</dbReference>
<dbReference type="GO" id="GO:0016020">
    <property type="term" value="C:membrane"/>
    <property type="evidence" value="ECO:0007669"/>
    <property type="project" value="InterPro"/>
</dbReference>
<protein>
    <recommendedName>
        <fullName evidence="2">Methyl-accepting transducer domain-containing protein</fullName>
    </recommendedName>
</protein>
<comment type="caution">
    <text evidence="3">The sequence shown here is derived from an EMBL/GenBank/DDBJ whole genome shotgun (WGS) entry which is preliminary data.</text>
</comment>
<evidence type="ECO:0000313" key="3">
    <source>
        <dbReference type="EMBL" id="GGC16420.1"/>
    </source>
</evidence>
<accession>A0A8J2UQ02</accession>
<reference evidence="3" key="2">
    <citation type="submission" date="2020-09" db="EMBL/GenBank/DDBJ databases">
        <authorList>
            <person name="Sun Q."/>
            <person name="Sedlacek I."/>
        </authorList>
    </citation>
    <scope>NUCLEOTIDE SEQUENCE</scope>
    <source>
        <strain evidence="3">CCM 7086</strain>
    </source>
</reference>
<reference evidence="3" key="1">
    <citation type="journal article" date="2014" name="Int. J. Syst. Evol. Microbiol.">
        <title>Complete genome sequence of Corynebacterium casei LMG S-19264T (=DSM 44701T), isolated from a smear-ripened cheese.</title>
        <authorList>
            <consortium name="US DOE Joint Genome Institute (JGI-PGF)"/>
            <person name="Walter F."/>
            <person name="Albersmeier A."/>
            <person name="Kalinowski J."/>
            <person name="Ruckert C."/>
        </authorList>
    </citation>
    <scope>NUCLEOTIDE SEQUENCE</scope>
    <source>
        <strain evidence="3">CCM 7086</strain>
    </source>
</reference>
<dbReference type="InterPro" id="IPR004089">
    <property type="entry name" value="MCPsignal_dom"/>
</dbReference>
<dbReference type="EMBL" id="BMCG01000005">
    <property type="protein sequence ID" value="GGC16420.1"/>
    <property type="molecule type" value="Genomic_DNA"/>
</dbReference>
<feature type="domain" description="Methyl-accepting transducer" evidence="2">
    <location>
        <begin position="186"/>
        <end position="250"/>
    </location>
</feature>
<dbReference type="AlphaFoldDB" id="A0A8J2UQ02"/>
<sequence>MMQQTALRETEVVAVMPANREGAAFDMPAVAQDAAVQAREATPLSGEVFGMLINLSGRRRFTSQRLVLYAVLAAQGHLNAAATAREALGLFRAAHASLIKPAGELPGVFCAELEDAYFGRTEGDRKIRHFIDLAERTLNAIEDGLKSAPTLLDELVHFTTPLLAVLNQITAVYEEQSKKHARLMRNQLRHIMTDIETIAREAKMVAFNARIVAARAGHAGKEFSVVAGVLSNITSEIDELVKAALDGAAA</sequence>
<dbReference type="PROSITE" id="PS50111">
    <property type="entry name" value="CHEMOTAXIS_TRANSDUC_2"/>
    <property type="match status" value="1"/>
</dbReference>
<keyword evidence="1" id="KW-0807">Transducer</keyword>
<dbReference type="SUPFAM" id="SSF58104">
    <property type="entry name" value="Methyl-accepting chemotaxis protein (MCP) signaling domain"/>
    <property type="match status" value="1"/>
</dbReference>
<dbReference type="GO" id="GO:0007165">
    <property type="term" value="P:signal transduction"/>
    <property type="evidence" value="ECO:0007669"/>
    <property type="project" value="UniProtKB-KW"/>
</dbReference>
<proteinExistence type="predicted"/>
<evidence type="ECO:0000259" key="2">
    <source>
        <dbReference type="PROSITE" id="PS50111"/>
    </source>
</evidence>
<gene>
    <name evidence="3" type="ORF">GCM10007205_26770</name>
</gene>
<organism evidence="3 4">
    <name type="scientific">Oxalicibacterium flavum</name>
    <dbReference type="NCBI Taxonomy" id="179467"/>
    <lineage>
        <taxon>Bacteria</taxon>
        <taxon>Pseudomonadati</taxon>
        <taxon>Pseudomonadota</taxon>
        <taxon>Betaproteobacteria</taxon>
        <taxon>Burkholderiales</taxon>
        <taxon>Oxalobacteraceae</taxon>
        <taxon>Oxalicibacterium</taxon>
    </lineage>
</organism>
<keyword evidence="4" id="KW-1185">Reference proteome</keyword>